<dbReference type="EMBL" id="ACIO01000017">
    <property type="protein sequence ID" value="EFD01530.1"/>
    <property type="molecule type" value="Genomic_DNA"/>
</dbReference>
<organism evidence="1 2">
    <name type="scientific">Hungatella hathewayi DSM 13479</name>
    <dbReference type="NCBI Taxonomy" id="566550"/>
    <lineage>
        <taxon>Bacteria</taxon>
        <taxon>Bacillati</taxon>
        <taxon>Bacillota</taxon>
        <taxon>Clostridia</taxon>
        <taxon>Lachnospirales</taxon>
        <taxon>Lachnospiraceae</taxon>
        <taxon>Hungatella</taxon>
    </lineage>
</organism>
<name>D3A9H0_9FIRM</name>
<dbReference type="Proteomes" id="UP000004968">
    <property type="component" value="Unassembled WGS sequence"/>
</dbReference>
<dbReference type="AlphaFoldDB" id="D3A9H0"/>
<comment type="caution">
    <text evidence="1">The sequence shown here is derived from an EMBL/GenBank/DDBJ whole genome shotgun (WGS) entry which is preliminary data.</text>
</comment>
<reference evidence="1 2" key="1">
    <citation type="submission" date="2010-01" db="EMBL/GenBank/DDBJ databases">
        <authorList>
            <person name="Weinstock G."/>
            <person name="Sodergren E."/>
            <person name="Clifton S."/>
            <person name="Fulton L."/>
            <person name="Fulton B."/>
            <person name="Courtney L."/>
            <person name="Fronick C."/>
            <person name="Harrison M."/>
            <person name="Strong C."/>
            <person name="Farmer C."/>
            <person name="Delahaunty K."/>
            <person name="Markovic C."/>
            <person name="Hall O."/>
            <person name="Minx P."/>
            <person name="Tomlinson C."/>
            <person name="Mitreva M."/>
            <person name="Nelson J."/>
            <person name="Hou S."/>
            <person name="Wollam A."/>
            <person name="Pepin K.H."/>
            <person name="Johnson M."/>
            <person name="Bhonagiri V."/>
            <person name="Nash W.E."/>
            <person name="Warren W."/>
            <person name="Chinwalla A."/>
            <person name="Mardis E.R."/>
            <person name="Wilson R.K."/>
        </authorList>
    </citation>
    <scope>NUCLEOTIDE SEQUENCE [LARGE SCALE GENOMIC DNA]</scope>
    <source>
        <strain evidence="1 2">DSM 13479</strain>
    </source>
</reference>
<dbReference type="HOGENOM" id="CLU_3234608_0_0_9"/>
<sequence>MSYFPLYLAYLDLYIIESDPFFVKRTLNRFGDLTQILLYFNTF</sequence>
<gene>
    <name evidence="1" type="ORF">CLOSTHATH_00242</name>
</gene>
<accession>D3A9H0</accession>
<evidence type="ECO:0000313" key="1">
    <source>
        <dbReference type="EMBL" id="EFD01530.1"/>
    </source>
</evidence>
<proteinExistence type="predicted"/>
<evidence type="ECO:0000313" key="2">
    <source>
        <dbReference type="Proteomes" id="UP000004968"/>
    </source>
</evidence>
<protein>
    <submittedName>
        <fullName evidence="1">Uncharacterized protein</fullName>
    </submittedName>
</protein>